<dbReference type="InterPro" id="IPR025979">
    <property type="entry name" value="ChrR-like_cupin_dom"/>
</dbReference>
<dbReference type="Gene3D" id="1.10.10.1320">
    <property type="entry name" value="Anti-sigma factor, zinc-finger domain"/>
    <property type="match status" value="1"/>
</dbReference>
<dbReference type="CDD" id="cd20301">
    <property type="entry name" value="cupin_ChrR"/>
    <property type="match status" value="1"/>
</dbReference>
<feature type="domain" description="ChrR-like cupin" evidence="1">
    <location>
        <begin position="105"/>
        <end position="197"/>
    </location>
</feature>
<dbReference type="InterPro" id="IPR041916">
    <property type="entry name" value="Anti_sigma_zinc_sf"/>
</dbReference>
<evidence type="ECO:0000313" key="3">
    <source>
        <dbReference type="Proteomes" id="UP001549321"/>
    </source>
</evidence>
<dbReference type="InterPro" id="IPR011051">
    <property type="entry name" value="RmlC_Cupin_sf"/>
</dbReference>
<comment type="caution">
    <text evidence="2">The sequence shown here is derived from an EMBL/GenBank/DDBJ whole genome shotgun (WGS) entry which is preliminary data.</text>
</comment>
<gene>
    <name evidence="2" type="ORF">ABIE08_004044</name>
</gene>
<organism evidence="2 3">
    <name type="scientific">Kaistia defluvii</name>
    <dbReference type="NCBI Taxonomy" id="410841"/>
    <lineage>
        <taxon>Bacteria</taxon>
        <taxon>Pseudomonadati</taxon>
        <taxon>Pseudomonadota</taxon>
        <taxon>Alphaproteobacteria</taxon>
        <taxon>Hyphomicrobiales</taxon>
        <taxon>Kaistiaceae</taxon>
        <taxon>Kaistia</taxon>
    </lineage>
</organism>
<dbReference type="RefSeq" id="WP_354553637.1">
    <property type="nucleotide sequence ID" value="NZ_JBEPSM010000004.1"/>
</dbReference>
<dbReference type="SUPFAM" id="SSF51182">
    <property type="entry name" value="RmlC-like cupins"/>
    <property type="match status" value="1"/>
</dbReference>
<accession>A0ABV2R5Z4</accession>
<dbReference type="Pfam" id="PF12973">
    <property type="entry name" value="Cupin_7"/>
    <property type="match status" value="1"/>
</dbReference>
<protein>
    <submittedName>
        <fullName evidence="2">Transcriptional regulator</fullName>
    </submittedName>
</protein>
<dbReference type="InterPro" id="IPR014710">
    <property type="entry name" value="RmlC-like_jellyroll"/>
</dbReference>
<evidence type="ECO:0000313" key="2">
    <source>
        <dbReference type="EMBL" id="MET4636086.1"/>
    </source>
</evidence>
<dbReference type="InterPro" id="IPR012807">
    <property type="entry name" value="Anti-sigma_ChrR"/>
</dbReference>
<dbReference type="EMBL" id="JBEPSM010000004">
    <property type="protein sequence ID" value="MET4636086.1"/>
    <property type="molecule type" value="Genomic_DNA"/>
</dbReference>
<name>A0ABV2R5Z4_9HYPH</name>
<reference evidence="2 3" key="1">
    <citation type="submission" date="2024-06" db="EMBL/GenBank/DDBJ databases">
        <title>Sorghum-associated microbial communities from plants grown in Nebraska, USA.</title>
        <authorList>
            <person name="Schachtman D."/>
        </authorList>
    </citation>
    <scope>NUCLEOTIDE SEQUENCE [LARGE SCALE GENOMIC DNA]</scope>
    <source>
        <strain evidence="2 3">3207</strain>
    </source>
</reference>
<sequence>MTIRHHLSDDLLVSYAAGSLAEGWSLAVATHLALCPECRKRLTLAEDIGGELLDATEASEDVTSSWEAVRRRLAEPVAAEAPRVASGGRREGGLPEPLRSYLGGDIDTLRWRSLGRGAYQIRIPTADSETQVRLLRIPAGKPVPEHGHGGRELTLVLTGSFADGDDLFARGDIEDADASLTHQPIATPGEDCICLAVTDAPLRFRSWIVRAIQPILGI</sequence>
<evidence type="ECO:0000259" key="1">
    <source>
        <dbReference type="Pfam" id="PF12973"/>
    </source>
</evidence>
<dbReference type="Proteomes" id="UP001549321">
    <property type="component" value="Unassembled WGS sequence"/>
</dbReference>
<proteinExistence type="predicted"/>
<keyword evidence="3" id="KW-1185">Reference proteome</keyword>
<dbReference type="Gene3D" id="2.60.120.10">
    <property type="entry name" value="Jelly Rolls"/>
    <property type="match status" value="1"/>
</dbReference>
<dbReference type="NCBIfam" id="TIGR02451">
    <property type="entry name" value="anti_sig_ChrR"/>
    <property type="match status" value="1"/>
</dbReference>